<dbReference type="InterPro" id="IPR034193">
    <property type="entry name" value="PCSK9_ProteinaseK-like"/>
</dbReference>
<dbReference type="EMBL" id="KB932206">
    <property type="protein sequence ID" value="KCV69772.1"/>
    <property type="molecule type" value="Genomic_DNA"/>
</dbReference>
<dbReference type="STRING" id="691883.A0A058Z8A3"/>
<keyword evidence="4 5" id="KW-0720">Serine protease</keyword>
<evidence type="ECO:0000256" key="1">
    <source>
        <dbReference type="ARBA" id="ARBA00011073"/>
    </source>
</evidence>
<evidence type="ECO:0000256" key="6">
    <source>
        <dbReference type="RuleBase" id="RU003355"/>
    </source>
</evidence>
<dbReference type="RefSeq" id="XP_009496337.1">
    <property type="nucleotide sequence ID" value="XM_009498062.1"/>
</dbReference>
<dbReference type="GO" id="GO:0006508">
    <property type="term" value="P:proteolysis"/>
    <property type="evidence" value="ECO:0007669"/>
    <property type="project" value="UniProtKB-KW"/>
</dbReference>
<dbReference type="PANTHER" id="PTHR43806:SF11">
    <property type="entry name" value="CEREVISIN-RELATED"/>
    <property type="match status" value="1"/>
</dbReference>
<dbReference type="SUPFAM" id="SSF54897">
    <property type="entry name" value="Protease propeptides/inhibitors"/>
    <property type="match status" value="1"/>
</dbReference>
<accession>A0A058Z8A3</accession>
<dbReference type="Gene3D" id="3.40.50.200">
    <property type="entry name" value="Peptidase S8/S53 domain"/>
    <property type="match status" value="1"/>
</dbReference>
<dbReference type="InterPro" id="IPR015500">
    <property type="entry name" value="Peptidase_S8_subtilisin-rel"/>
</dbReference>
<dbReference type="PROSITE" id="PS51892">
    <property type="entry name" value="SUBTILASE"/>
    <property type="match status" value="1"/>
</dbReference>
<dbReference type="InterPro" id="IPR023827">
    <property type="entry name" value="Peptidase_S8_Asp-AS"/>
</dbReference>
<dbReference type="InterPro" id="IPR036852">
    <property type="entry name" value="Peptidase_S8/S53_dom_sf"/>
</dbReference>
<feature type="active site" description="Charge relay system" evidence="5">
    <location>
        <position position="137"/>
    </location>
</feature>
<dbReference type="OMA" id="KYGFHGY"/>
<comment type="similarity">
    <text evidence="1 5 6">Belongs to the peptidase S8 family.</text>
</comment>
<evidence type="ECO:0000256" key="4">
    <source>
        <dbReference type="ARBA" id="ARBA00022825"/>
    </source>
</evidence>
<dbReference type="CDD" id="cd04077">
    <property type="entry name" value="Peptidases_S8_PCSK9_ProteinaseK_like"/>
    <property type="match status" value="1"/>
</dbReference>
<evidence type="ECO:0000256" key="5">
    <source>
        <dbReference type="PROSITE-ProRule" id="PRU01240"/>
    </source>
</evidence>
<evidence type="ECO:0000256" key="2">
    <source>
        <dbReference type="ARBA" id="ARBA00022670"/>
    </source>
</evidence>
<keyword evidence="9" id="KW-1185">Reference proteome</keyword>
<protein>
    <recommendedName>
        <fullName evidence="7">Peptidase S8/S53 domain-containing protein</fullName>
    </recommendedName>
</protein>
<dbReference type="GeneID" id="20528906"/>
<dbReference type="Proteomes" id="UP000030693">
    <property type="component" value="Unassembled WGS sequence"/>
</dbReference>
<dbReference type="GO" id="GO:0004252">
    <property type="term" value="F:serine-type endopeptidase activity"/>
    <property type="evidence" value="ECO:0007669"/>
    <property type="project" value="UniProtKB-UniRule"/>
</dbReference>
<organism evidence="8">
    <name type="scientific">Fonticula alba</name>
    <name type="common">Slime mold</name>
    <dbReference type="NCBI Taxonomy" id="691883"/>
    <lineage>
        <taxon>Eukaryota</taxon>
        <taxon>Rotosphaerida</taxon>
        <taxon>Fonticulaceae</taxon>
        <taxon>Fonticula</taxon>
    </lineage>
</organism>
<dbReference type="SUPFAM" id="SSF52743">
    <property type="entry name" value="Subtilisin-like"/>
    <property type="match status" value="1"/>
</dbReference>
<dbReference type="InterPro" id="IPR000209">
    <property type="entry name" value="Peptidase_S8/S53_dom"/>
</dbReference>
<keyword evidence="2 5" id="KW-0645">Protease</keyword>
<dbReference type="FunFam" id="3.40.50.200:FF:000014">
    <property type="entry name" value="Proteinase K"/>
    <property type="match status" value="1"/>
</dbReference>
<dbReference type="AlphaFoldDB" id="A0A058Z8A3"/>
<evidence type="ECO:0000313" key="9">
    <source>
        <dbReference type="Proteomes" id="UP000030693"/>
    </source>
</evidence>
<evidence type="ECO:0000259" key="7">
    <source>
        <dbReference type="Pfam" id="PF00082"/>
    </source>
</evidence>
<dbReference type="eggNOG" id="KOG1153">
    <property type="taxonomic scope" value="Eukaryota"/>
</dbReference>
<gene>
    <name evidence="8" type="ORF">H696_04181</name>
</gene>
<dbReference type="PROSITE" id="PS00137">
    <property type="entry name" value="SUBTILASE_HIS"/>
    <property type="match status" value="1"/>
</dbReference>
<dbReference type="InterPro" id="IPR023828">
    <property type="entry name" value="Peptidase_S8_Ser-AS"/>
</dbReference>
<keyword evidence="3 5" id="KW-0378">Hydrolase</keyword>
<reference evidence="8" key="1">
    <citation type="submission" date="2013-04" db="EMBL/GenBank/DDBJ databases">
        <title>The Genome Sequence of Fonticula alba ATCC 38817.</title>
        <authorList>
            <consortium name="The Broad Institute Genomics Platform"/>
            <person name="Russ C."/>
            <person name="Cuomo C."/>
            <person name="Burger G."/>
            <person name="Gray M.W."/>
            <person name="Holland P.W.H."/>
            <person name="King N."/>
            <person name="Lang F.B.F."/>
            <person name="Roger A.J."/>
            <person name="Ruiz-Trillo I."/>
            <person name="Brown M."/>
            <person name="Walker B."/>
            <person name="Young S."/>
            <person name="Zeng Q."/>
            <person name="Gargeya S."/>
            <person name="Fitzgerald M."/>
            <person name="Haas B."/>
            <person name="Abouelleil A."/>
            <person name="Allen A.W."/>
            <person name="Alvarado L."/>
            <person name="Arachchi H.M."/>
            <person name="Berlin A.M."/>
            <person name="Chapman S.B."/>
            <person name="Gainer-Dewar J."/>
            <person name="Goldberg J."/>
            <person name="Griggs A."/>
            <person name="Gujja S."/>
            <person name="Hansen M."/>
            <person name="Howarth C."/>
            <person name="Imamovic A."/>
            <person name="Ireland A."/>
            <person name="Larimer J."/>
            <person name="McCowan C."/>
            <person name="Murphy C."/>
            <person name="Pearson M."/>
            <person name="Poon T.W."/>
            <person name="Priest M."/>
            <person name="Roberts A."/>
            <person name="Saif S."/>
            <person name="Shea T."/>
            <person name="Sisk P."/>
            <person name="Sykes S."/>
            <person name="Wortman J."/>
            <person name="Nusbaum C."/>
            <person name="Birren B."/>
        </authorList>
    </citation>
    <scope>NUCLEOTIDE SEQUENCE [LARGE SCALE GENOMIC DNA]</scope>
    <source>
        <strain evidence="8">ATCC 38817</strain>
    </source>
</reference>
<dbReference type="PROSITE" id="PS00136">
    <property type="entry name" value="SUBTILASE_ASP"/>
    <property type="match status" value="1"/>
</dbReference>
<evidence type="ECO:0000256" key="3">
    <source>
        <dbReference type="ARBA" id="ARBA00022801"/>
    </source>
</evidence>
<dbReference type="PROSITE" id="PS00138">
    <property type="entry name" value="SUBTILASE_SER"/>
    <property type="match status" value="1"/>
</dbReference>
<dbReference type="PANTHER" id="PTHR43806">
    <property type="entry name" value="PEPTIDASE S8"/>
    <property type="match status" value="1"/>
</dbReference>
<dbReference type="InterPro" id="IPR022398">
    <property type="entry name" value="Peptidase_S8_His-AS"/>
</dbReference>
<feature type="active site" description="Charge relay system" evidence="5">
    <location>
        <position position="170"/>
    </location>
</feature>
<name>A0A058Z8A3_FONAL</name>
<feature type="domain" description="Peptidase S8/S53" evidence="7">
    <location>
        <begin position="128"/>
        <end position="362"/>
    </location>
</feature>
<dbReference type="Pfam" id="PF00082">
    <property type="entry name" value="Peptidase_S8"/>
    <property type="match status" value="1"/>
</dbReference>
<dbReference type="PRINTS" id="PR00723">
    <property type="entry name" value="SUBTILISIN"/>
</dbReference>
<proteinExistence type="inferred from homology"/>
<dbReference type="OrthoDB" id="206201at2759"/>
<sequence>MANVHHDAEPEHLPVPLIHNADAETIPDQYVVVFRPDISVAEARVFADSLDIGRFVHIGSQFKAVSGRMTAGMLRRVRTRPDLVQYVEPDQVVRVGAITQPNAPWGLDRVDQRNIPLDTQFSYYNHGGSGVNVYVLDTGINHAHIDFGGHASHGYNFHDNNGNANDDNGHGTHCAGTIGSYTWGVAKNAALISVRVLGTSGAGVMSNVIAGVAWVAERHKQAFRKKTIASMSLESEAYAALDEAVAAAINAGVAVIAAAGNSNRDACLSSPARVSSAITVAATDKYDNRASFSNWGSCVDIFAPGVAITSTWIGSTTATATLSGTSMAAPHVAGVAALALGQGGALTPASLKNTLLRNATPNVVKDPRGSPNRMVFAPFN</sequence>
<dbReference type="GO" id="GO:0005615">
    <property type="term" value="C:extracellular space"/>
    <property type="evidence" value="ECO:0007669"/>
    <property type="project" value="TreeGrafter"/>
</dbReference>
<feature type="active site" description="Charge relay system" evidence="5">
    <location>
        <position position="326"/>
    </location>
</feature>
<dbReference type="InterPro" id="IPR050131">
    <property type="entry name" value="Peptidase_S8_subtilisin-like"/>
</dbReference>
<evidence type="ECO:0000313" key="8">
    <source>
        <dbReference type="EMBL" id="KCV69772.1"/>
    </source>
</evidence>